<feature type="region of interest" description="Disordered" evidence="1">
    <location>
        <begin position="1"/>
        <end position="20"/>
    </location>
</feature>
<feature type="non-terminal residue" evidence="2">
    <location>
        <position position="1"/>
    </location>
</feature>
<accession>A0ABV0Q0L2</accession>
<protein>
    <submittedName>
        <fullName evidence="2">Uncharacterized protein</fullName>
    </submittedName>
</protein>
<name>A0ABV0Q0L2_9TELE</name>
<gene>
    <name evidence="2" type="ORF">GOODEAATRI_021613</name>
</gene>
<sequence length="99" mass="10709">LCVNISTSGSSQQEGFLQLPGGRSSQKTALLLEIPPQAISCGTSPLQASVFPLCHKTSRFPKRIQRADHHPINTGTINPPQSEFPAPRNISAFLISLHH</sequence>
<keyword evidence="3" id="KW-1185">Reference proteome</keyword>
<reference evidence="2 3" key="1">
    <citation type="submission" date="2021-06" db="EMBL/GenBank/DDBJ databases">
        <authorList>
            <person name="Palmer J.M."/>
        </authorList>
    </citation>
    <scope>NUCLEOTIDE SEQUENCE [LARGE SCALE GENOMIC DNA]</scope>
    <source>
        <strain evidence="2 3">GA_2019</strain>
        <tissue evidence="2">Muscle</tissue>
    </source>
</reference>
<comment type="caution">
    <text evidence="2">The sequence shown here is derived from an EMBL/GenBank/DDBJ whole genome shotgun (WGS) entry which is preliminary data.</text>
</comment>
<evidence type="ECO:0000313" key="3">
    <source>
        <dbReference type="Proteomes" id="UP001476798"/>
    </source>
</evidence>
<proteinExistence type="predicted"/>
<evidence type="ECO:0000313" key="2">
    <source>
        <dbReference type="EMBL" id="MEQ2189088.1"/>
    </source>
</evidence>
<evidence type="ECO:0000256" key="1">
    <source>
        <dbReference type="SAM" id="MobiDB-lite"/>
    </source>
</evidence>
<dbReference type="Proteomes" id="UP001476798">
    <property type="component" value="Unassembled WGS sequence"/>
</dbReference>
<dbReference type="EMBL" id="JAHRIO010092084">
    <property type="protein sequence ID" value="MEQ2189088.1"/>
    <property type="molecule type" value="Genomic_DNA"/>
</dbReference>
<organism evidence="2 3">
    <name type="scientific">Goodea atripinnis</name>
    <dbReference type="NCBI Taxonomy" id="208336"/>
    <lineage>
        <taxon>Eukaryota</taxon>
        <taxon>Metazoa</taxon>
        <taxon>Chordata</taxon>
        <taxon>Craniata</taxon>
        <taxon>Vertebrata</taxon>
        <taxon>Euteleostomi</taxon>
        <taxon>Actinopterygii</taxon>
        <taxon>Neopterygii</taxon>
        <taxon>Teleostei</taxon>
        <taxon>Neoteleostei</taxon>
        <taxon>Acanthomorphata</taxon>
        <taxon>Ovalentaria</taxon>
        <taxon>Atherinomorphae</taxon>
        <taxon>Cyprinodontiformes</taxon>
        <taxon>Goodeidae</taxon>
        <taxon>Goodea</taxon>
    </lineage>
</organism>
<feature type="compositionally biased region" description="Polar residues" evidence="1">
    <location>
        <begin position="1"/>
        <end position="15"/>
    </location>
</feature>